<comment type="caution">
    <text evidence="1">The sequence shown here is derived from an EMBL/GenBank/DDBJ whole genome shotgun (WGS) entry which is preliminary data.</text>
</comment>
<keyword evidence="2" id="KW-1185">Reference proteome</keyword>
<accession>A0A108U963</accession>
<protein>
    <submittedName>
        <fullName evidence="1">Uncharacterized protein</fullName>
    </submittedName>
</protein>
<dbReference type="Proteomes" id="UP000023435">
    <property type="component" value="Unassembled WGS sequence"/>
</dbReference>
<name>A0A108U963_9GAMM</name>
<organism evidence="1 2">
    <name type="scientific">Lysobacter capsici AZ78</name>
    <dbReference type="NCBI Taxonomy" id="1444315"/>
    <lineage>
        <taxon>Bacteria</taxon>
        <taxon>Pseudomonadati</taxon>
        <taxon>Pseudomonadota</taxon>
        <taxon>Gammaproteobacteria</taxon>
        <taxon>Lysobacterales</taxon>
        <taxon>Lysobacteraceae</taxon>
        <taxon>Lysobacter</taxon>
    </lineage>
</organism>
<sequence>MQMKRSILLGLAVIAAVTGAYFVGRAEVSRPHAAASAGSRDAAAGATDATPDFATPPTVIKGGVLPTAGTPLKDIFAKLQARANAGDVDAAARLLRDLNQCTQLRATQWKNANATDTLTRKSTEGMSAAQLRTYQMLLDAVELRRQAESNSLRLCDGVSDAMLDSLVPNIAQAARLGDERARACYLERGPLYDARSLLKHPDSIRNYRAAATSMIDAGLAKGDWRVVDLLQKAYEPGAQGLLAGVVGTDPARHYRYLKLYRLGAEQHRVAQLDQQLAATAANLSPAQRAEADEWAQTKLRDFHGPSTHTTPPGWDACEF</sequence>
<proteinExistence type="predicted"/>
<reference evidence="1 2" key="1">
    <citation type="journal article" date="2014" name="Genome Announc.">
        <title>Draft Genome Sequence of Lysobacter capsici AZ78, a Bacterium Antagonistic to Plant-Pathogenic Oomycetes.</title>
        <authorList>
            <person name="Puopolo G."/>
            <person name="Sonego P."/>
            <person name="Engelen K."/>
            <person name="Pertot I."/>
        </authorList>
    </citation>
    <scope>NUCLEOTIDE SEQUENCE [LARGE SCALE GENOMIC DNA]</scope>
    <source>
        <strain evidence="1 2">AZ78</strain>
    </source>
</reference>
<dbReference type="AlphaFoldDB" id="A0A108U963"/>
<evidence type="ECO:0000313" key="1">
    <source>
        <dbReference type="EMBL" id="KWS04858.1"/>
    </source>
</evidence>
<gene>
    <name evidence="1" type="ORF">AZ78_2408</name>
</gene>
<dbReference type="EMBL" id="JAJA02000001">
    <property type="protein sequence ID" value="KWS04858.1"/>
    <property type="molecule type" value="Genomic_DNA"/>
</dbReference>
<evidence type="ECO:0000313" key="2">
    <source>
        <dbReference type="Proteomes" id="UP000023435"/>
    </source>
</evidence>